<evidence type="ECO:0000256" key="4">
    <source>
        <dbReference type="ARBA" id="ARBA00022989"/>
    </source>
</evidence>
<feature type="transmembrane region" description="Helical" evidence="6">
    <location>
        <begin position="20"/>
        <end position="40"/>
    </location>
</feature>
<feature type="transmembrane region" description="Helical" evidence="6">
    <location>
        <begin position="60"/>
        <end position="79"/>
    </location>
</feature>
<evidence type="ECO:0000256" key="2">
    <source>
        <dbReference type="ARBA" id="ARBA00022475"/>
    </source>
</evidence>
<feature type="transmembrane region" description="Helical" evidence="6">
    <location>
        <begin position="246"/>
        <end position="267"/>
    </location>
</feature>
<feature type="transmembrane region" description="Helical" evidence="6">
    <location>
        <begin position="332"/>
        <end position="355"/>
    </location>
</feature>
<dbReference type="InterPro" id="IPR036259">
    <property type="entry name" value="MFS_trans_sf"/>
</dbReference>
<feature type="transmembrane region" description="Helical" evidence="6">
    <location>
        <begin position="139"/>
        <end position="159"/>
    </location>
</feature>
<evidence type="ECO:0000313" key="8">
    <source>
        <dbReference type="Proteomes" id="UP000199297"/>
    </source>
</evidence>
<evidence type="ECO:0000256" key="5">
    <source>
        <dbReference type="ARBA" id="ARBA00023136"/>
    </source>
</evidence>
<feature type="transmembrane region" description="Helical" evidence="6">
    <location>
        <begin position="110"/>
        <end position="132"/>
    </location>
</feature>
<feature type="transmembrane region" description="Helical" evidence="6">
    <location>
        <begin position="274"/>
        <end position="293"/>
    </location>
</feature>
<dbReference type="SUPFAM" id="SSF103473">
    <property type="entry name" value="MFS general substrate transporter"/>
    <property type="match status" value="1"/>
</dbReference>
<feature type="transmembrane region" description="Helical" evidence="6">
    <location>
        <begin position="361"/>
        <end position="383"/>
    </location>
</feature>
<gene>
    <name evidence="7" type="ORF">SAMN05216262_11915</name>
</gene>
<dbReference type="GO" id="GO:0005886">
    <property type="term" value="C:plasma membrane"/>
    <property type="evidence" value="ECO:0007669"/>
    <property type="project" value="UniProtKB-SubCell"/>
</dbReference>
<comment type="subcellular location">
    <subcellularLocation>
        <location evidence="1">Cell membrane</location>
        <topology evidence="1">Multi-pass membrane protein</topology>
    </subcellularLocation>
</comment>
<dbReference type="RefSeq" id="WP_085285763.1">
    <property type="nucleotide sequence ID" value="NZ_FOBI01000019.1"/>
</dbReference>
<dbReference type="PANTHER" id="PTHR43124">
    <property type="entry name" value="PURINE EFFLUX PUMP PBUE"/>
    <property type="match status" value="1"/>
</dbReference>
<keyword evidence="4 6" id="KW-1133">Transmembrane helix</keyword>
<keyword evidence="3 6" id="KW-0812">Transmembrane</keyword>
<dbReference type="InterPro" id="IPR050189">
    <property type="entry name" value="MFS_Efflux_Transporters"/>
</dbReference>
<dbReference type="GO" id="GO:0022857">
    <property type="term" value="F:transmembrane transporter activity"/>
    <property type="evidence" value="ECO:0007669"/>
    <property type="project" value="InterPro"/>
</dbReference>
<dbReference type="Pfam" id="PF07690">
    <property type="entry name" value="MFS_1"/>
    <property type="match status" value="1"/>
</dbReference>
<dbReference type="PANTHER" id="PTHR43124:SF10">
    <property type="entry name" value="PURINE EFFLUX PUMP PBUE"/>
    <property type="match status" value="1"/>
</dbReference>
<dbReference type="EMBL" id="FOBI01000019">
    <property type="protein sequence ID" value="SEL72283.1"/>
    <property type="molecule type" value="Genomic_DNA"/>
</dbReference>
<feature type="transmembrane region" description="Helical" evidence="6">
    <location>
        <begin position="86"/>
        <end position="104"/>
    </location>
</feature>
<keyword evidence="2" id="KW-1003">Cell membrane</keyword>
<organism evidence="7 8">
    <name type="scientific">Colwellia chukchiensis</name>
    <dbReference type="NCBI Taxonomy" id="641665"/>
    <lineage>
        <taxon>Bacteria</taxon>
        <taxon>Pseudomonadati</taxon>
        <taxon>Pseudomonadota</taxon>
        <taxon>Gammaproteobacteria</taxon>
        <taxon>Alteromonadales</taxon>
        <taxon>Colwelliaceae</taxon>
        <taxon>Colwellia</taxon>
    </lineage>
</organism>
<evidence type="ECO:0000313" key="7">
    <source>
        <dbReference type="EMBL" id="SEL72283.1"/>
    </source>
</evidence>
<accession>A0A1H7SID7</accession>
<evidence type="ECO:0000256" key="6">
    <source>
        <dbReference type="SAM" id="Phobius"/>
    </source>
</evidence>
<proteinExistence type="predicted"/>
<protein>
    <submittedName>
        <fullName evidence="7">Predicted arabinose efflux permease, MFS family</fullName>
    </submittedName>
</protein>
<keyword evidence="8" id="KW-1185">Reference proteome</keyword>
<keyword evidence="5 6" id="KW-0472">Membrane</keyword>
<dbReference type="InterPro" id="IPR011701">
    <property type="entry name" value="MFS"/>
</dbReference>
<feature type="transmembrane region" description="Helical" evidence="6">
    <location>
        <begin position="299"/>
        <end position="320"/>
    </location>
</feature>
<evidence type="ECO:0000256" key="3">
    <source>
        <dbReference type="ARBA" id="ARBA00022692"/>
    </source>
</evidence>
<reference evidence="8" key="1">
    <citation type="submission" date="2016-10" db="EMBL/GenBank/DDBJ databases">
        <authorList>
            <person name="Varghese N."/>
            <person name="Submissions S."/>
        </authorList>
    </citation>
    <scope>NUCLEOTIDE SEQUENCE [LARGE SCALE GENOMIC DNA]</scope>
    <source>
        <strain evidence="8">CGMCC 1.9127</strain>
    </source>
</reference>
<dbReference type="OrthoDB" id="7628497at2"/>
<dbReference type="AlphaFoldDB" id="A0A1H7SID7"/>
<evidence type="ECO:0000256" key="1">
    <source>
        <dbReference type="ARBA" id="ARBA00004651"/>
    </source>
</evidence>
<sequence>MNLDLVKSYQFKEDSWQASLLLAFLASAGLYYINIFPAIIDALMQGAQLSAVEAGKITSANALGAAFGALMITLLIRLIPRWKLTAACMLLTLISIDIFTILQSSVTALVPLRFCHGFIGGALVGLGFSVIARTSKPSVAFSLLIVVQYSGGALGLWQLPPLVPIYGTYVPFYALITFSSLTLCMLPFLGAYPLPNEKLKSKKTAAVKVKPLLLTLIALFLFQAANMALFAFIFGLGKFFSHDMDFLSPVIGITNIIAILGAILAIYTGAKFKLCTPLTIALVVAVLGTWLLIFSESGAIFLVVNAVVGIAWAFSVPYFLTMAAKFDAAGQMAALGGFASKMGLATGPLVAGYLLSEPESYLLLINVATLALALCVLVAIYPARLLDKKALI</sequence>
<dbReference type="Gene3D" id="1.20.1250.20">
    <property type="entry name" value="MFS general substrate transporter like domains"/>
    <property type="match status" value="1"/>
</dbReference>
<dbReference type="Proteomes" id="UP000199297">
    <property type="component" value="Unassembled WGS sequence"/>
</dbReference>
<dbReference type="STRING" id="641665.GCA_002104455_01451"/>
<feature type="transmembrane region" description="Helical" evidence="6">
    <location>
        <begin position="171"/>
        <end position="192"/>
    </location>
</feature>
<name>A0A1H7SID7_9GAMM</name>
<feature type="transmembrane region" description="Helical" evidence="6">
    <location>
        <begin position="212"/>
        <end position="234"/>
    </location>
</feature>